<dbReference type="InterPro" id="IPR019775">
    <property type="entry name" value="WD40_repeat_CS"/>
</dbReference>
<feature type="compositionally biased region" description="Basic residues" evidence="7">
    <location>
        <begin position="486"/>
        <end position="507"/>
    </location>
</feature>
<keyword evidence="2 5" id="KW-0853">WD repeat</keyword>
<name>A0ABR4BGE6_9LECA</name>
<dbReference type="SUPFAM" id="SSF50978">
    <property type="entry name" value="WD40 repeat-like"/>
    <property type="match status" value="1"/>
</dbReference>
<dbReference type="Pfam" id="PF00400">
    <property type="entry name" value="WD40"/>
    <property type="match status" value="1"/>
</dbReference>
<gene>
    <name evidence="9" type="ORF">ABVK25_002639</name>
</gene>
<evidence type="ECO:0000256" key="1">
    <source>
        <dbReference type="ARBA" id="ARBA00004604"/>
    </source>
</evidence>
<evidence type="ECO:0000313" key="9">
    <source>
        <dbReference type="EMBL" id="KAL2056900.1"/>
    </source>
</evidence>
<dbReference type="Pfam" id="PF08149">
    <property type="entry name" value="BING4CT"/>
    <property type="match status" value="1"/>
</dbReference>
<feature type="coiled-coil region" evidence="6">
    <location>
        <begin position="58"/>
        <end position="85"/>
    </location>
</feature>
<feature type="compositionally biased region" description="Basic and acidic residues" evidence="7">
    <location>
        <begin position="471"/>
        <end position="484"/>
    </location>
</feature>
<dbReference type="SMART" id="SM01033">
    <property type="entry name" value="BING4CT"/>
    <property type="match status" value="1"/>
</dbReference>
<dbReference type="PROSITE" id="PS50082">
    <property type="entry name" value="WD_REPEATS_2"/>
    <property type="match status" value="1"/>
</dbReference>
<dbReference type="PANTHER" id="PTHR14085">
    <property type="entry name" value="WD-REPEAT PROTEIN BING4"/>
    <property type="match status" value="1"/>
</dbReference>
<evidence type="ECO:0000259" key="8">
    <source>
        <dbReference type="SMART" id="SM01033"/>
    </source>
</evidence>
<evidence type="ECO:0000313" key="10">
    <source>
        <dbReference type="Proteomes" id="UP001590951"/>
    </source>
</evidence>
<comment type="subcellular location">
    <subcellularLocation>
        <location evidence="1">Nucleus</location>
        <location evidence="1">Nucleolus</location>
    </subcellularLocation>
</comment>
<feature type="domain" description="BING4 C-terminal" evidence="8">
    <location>
        <begin position="376"/>
        <end position="455"/>
    </location>
</feature>
<dbReference type="InterPro" id="IPR036322">
    <property type="entry name" value="WD40_repeat_dom_sf"/>
</dbReference>
<organism evidence="9 10">
    <name type="scientific">Lepraria finkii</name>
    <dbReference type="NCBI Taxonomy" id="1340010"/>
    <lineage>
        <taxon>Eukaryota</taxon>
        <taxon>Fungi</taxon>
        <taxon>Dikarya</taxon>
        <taxon>Ascomycota</taxon>
        <taxon>Pezizomycotina</taxon>
        <taxon>Lecanoromycetes</taxon>
        <taxon>OSLEUM clade</taxon>
        <taxon>Lecanoromycetidae</taxon>
        <taxon>Lecanorales</taxon>
        <taxon>Lecanorineae</taxon>
        <taxon>Stereocaulaceae</taxon>
        <taxon>Lepraria</taxon>
    </lineage>
</organism>
<feature type="repeat" description="WD" evidence="5">
    <location>
        <begin position="289"/>
        <end position="330"/>
    </location>
</feature>
<dbReference type="InterPro" id="IPR012952">
    <property type="entry name" value="BING4_C_dom"/>
</dbReference>
<dbReference type="InterPro" id="IPR001680">
    <property type="entry name" value="WD40_rpt"/>
</dbReference>
<reference evidence="9 10" key="1">
    <citation type="submission" date="2024-09" db="EMBL/GenBank/DDBJ databases">
        <title>Rethinking Asexuality: The Enigmatic Case of Functional Sexual Genes in Lepraria (Stereocaulaceae).</title>
        <authorList>
            <person name="Doellman M."/>
            <person name="Sun Y."/>
            <person name="Barcenas-Pena A."/>
            <person name="Lumbsch H.T."/>
            <person name="Grewe F."/>
        </authorList>
    </citation>
    <scope>NUCLEOTIDE SEQUENCE [LARGE SCALE GENOMIC DNA]</scope>
    <source>
        <strain evidence="9 10">Grewe 0041</strain>
    </source>
</reference>
<proteinExistence type="predicted"/>
<comment type="caution">
    <text evidence="9">The sequence shown here is derived from an EMBL/GenBank/DDBJ whole genome shotgun (WGS) entry which is preliminary data.</text>
</comment>
<keyword evidence="3" id="KW-0677">Repeat</keyword>
<protein>
    <recommendedName>
        <fullName evidence="8">BING4 C-terminal domain-containing protein</fullName>
    </recommendedName>
</protein>
<evidence type="ECO:0000256" key="4">
    <source>
        <dbReference type="ARBA" id="ARBA00023242"/>
    </source>
</evidence>
<feature type="compositionally biased region" description="Basic residues" evidence="7">
    <location>
        <begin position="44"/>
        <end position="57"/>
    </location>
</feature>
<feature type="region of interest" description="Disordered" evidence="7">
    <location>
        <begin position="527"/>
        <end position="551"/>
    </location>
</feature>
<sequence>MESEVSIMTSQATRHPNPPTLLQPSPHDPEKSAAKQRTLEAHKTYGRGRPIRKQSIKDKKLRGNLKSLENKYKDATLKAKDAEILLENESGFLEPEGELERTYKVRQDEIKADVATETAKKGFELKLEELGPYVCDYTRNGKGVLLAGRKGHVATMDWRGGTLGCELQLQETVRDAKWLHNDQYFAVAQKKYTYIYDHAGVELHCLKKHIEVTNMDFLPYHFLLATVGNAGYLKYTDTSTGQMVIEMPTKQGSPTALAQNPSNAILHIGAQNGTVSLWSPNSTTPLVKLLAHRGPVRAMAVDREGRYMVSAGQDLKMGVWDLRMWKEVNNYFLRLPGSSVAISDRSLVGVGWGTQTSVWRGLFDKSRDDQKKTQAPYMGFGGEGRRVERVRWCPFEDILGISHNKGFSSVIVPGAGEPNFDALELNPYENTKQRQEAEVKALLNKLQPEMISLNPNYVGNLDLVSAAERKKEADLDRKPEDPVAKLRNRGRGKNSSLRKHLRKRGKRNVIDETRLKIDALRMEQNKKARTTLKKHEEDLGPALARFARRGP</sequence>
<dbReference type="PROSITE" id="PS50294">
    <property type="entry name" value="WD_REPEATS_REGION"/>
    <property type="match status" value="1"/>
</dbReference>
<evidence type="ECO:0000256" key="6">
    <source>
        <dbReference type="SAM" id="Coils"/>
    </source>
</evidence>
<dbReference type="EMBL" id="JBHFEH010000006">
    <property type="protein sequence ID" value="KAL2056900.1"/>
    <property type="molecule type" value="Genomic_DNA"/>
</dbReference>
<feature type="region of interest" description="Disordered" evidence="7">
    <location>
        <begin position="471"/>
        <end position="507"/>
    </location>
</feature>
<keyword evidence="10" id="KW-1185">Reference proteome</keyword>
<evidence type="ECO:0000256" key="3">
    <source>
        <dbReference type="ARBA" id="ARBA00022737"/>
    </source>
</evidence>
<dbReference type="SMART" id="SM00320">
    <property type="entry name" value="WD40"/>
    <property type="match status" value="4"/>
</dbReference>
<dbReference type="InterPro" id="IPR015943">
    <property type="entry name" value="WD40/YVTN_repeat-like_dom_sf"/>
</dbReference>
<evidence type="ECO:0000256" key="7">
    <source>
        <dbReference type="SAM" id="MobiDB-lite"/>
    </source>
</evidence>
<dbReference type="PROSITE" id="PS00678">
    <property type="entry name" value="WD_REPEATS_1"/>
    <property type="match status" value="1"/>
</dbReference>
<dbReference type="PANTHER" id="PTHR14085:SF3">
    <property type="entry name" value="WD REPEAT-CONTAINING PROTEIN 46"/>
    <property type="match status" value="1"/>
</dbReference>
<dbReference type="InterPro" id="IPR040315">
    <property type="entry name" value="WDR46/Utp7"/>
</dbReference>
<accession>A0ABR4BGE6</accession>
<feature type="compositionally biased region" description="Basic and acidic residues" evidence="7">
    <location>
        <begin position="27"/>
        <end position="43"/>
    </location>
</feature>
<feature type="compositionally biased region" description="Polar residues" evidence="7">
    <location>
        <begin position="1"/>
        <end position="14"/>
    </location>
</feature>
<evidence type="ECO:0000256" key="2">
    <source>
        <dbReference type="ARBA" id="ARBA00022574"/>
    </source>
</evidence>
<feature type="region of interest" description="Disordered" evidence="7">
    <location>
        <begin position="1"/>
        <end position="57"/>
    </location>
</feature>
<keyword evidence="6" id="KW-0175">Coiled coil</keyword>
<dbReference type="Proteomes" id="UP001590951">
    <property type="component" value="Unassembled WGS sequence"/>
</dbReference>
<keyword evidence="4" id="KW-0539">Nucleus</keyword>
<dbReference type="Gene3D" id="2.130.10.10">
    <property type="entry name" value="YVTN repeat-like/Quinoprotein amine dehydrogenase"/>
    <property type="match status" value="1"/>
</dbReference>
<evidence type="ECO:0000256" key="5">
    <source>
        <dbReference type="PROSITE-ProRule" id="PRU00221"/>
    </source>
</evidence>